<evidence type="ECO:0000256" key="5">
    <source>
        <dbReference type="ARBA" id="ARBA00023096"/>
    </source>
</evidence>
<comment type="cofactor">
    <cofactor evidence="6 7">
        <name>FMN</name>
        <dbReference type="ChEBI" id="CHEBI:58210"/>
    </cofactor>
    <text evidence="6 7">Binds 1 FMN per subunit.</text>
</comment>
<dbReference type="NCBIfam" id="NF004231">
    <property type="entry name" value="PRK05679.1"/>
    <property type="match status" value="1"/>
</dbReference>
<feature type="binding site" evidence="6 7">
    <location>
        <position position="168"/>
    </location>
    <ligand>
        <name>FMN</name>
        <dbReference type="ChEBI" id="CHEBI:58210"/>
    </ligand>
</feature>
<keyword evidence="2 6" id="KW-0285">Flavoprotein</keyword>
<dbReference type="Proteomes" id="UP000249688">
    <property type="component" value="Unassembled WGS sequence"/>
</dbReference>
<comment type="function">
    <text evidence="6">Catalyzes the oxidation of either pyridoxine 5'-phosphate (PNP) or pyridoxamine 5'-phosphate (PMP) into pyridoxal 5'-phosphate (PLP).</text>
</comment>
<evidence type="ECO:0000256" key="2">
    <source>
        <dbReference type="ARBA" id="ARBA00022630"/>
    </source>
</evidence>
<feature type="binding site" evidence="6">
    <location>
        <position position="114"/>
    </location>
    <ligand>
        <name>substrate</name>
    </ligand>
</feature>
<comment type="subunit">
    <text evidence="6">Homodimer.</text>
</comment>
<evidence type="ECO:0000259" key="9">
    <source>
        <dbReference type="Pfam" id="PF10590"/>
    </source>
</evidence>
<evidence type="ECO:0000256" key="1">
    <source>
        <dbReference type="ARBA" id="ARBA00007301"/>
    </source>
</evidence>
<sequence length="195" mass="21914">MQTTTEDPFALFEEWMAEATAAEVNDPNAMSVATATPEGAPAVRILLLKGLDPRGFVFFSHDNGRKGHEMAANPRAALCFHWKSLRRQIRIEGAIERVSDAEADAYYASRPRLSRIGAWASRQTTPLGSRAELEAGVAAADARFPGEEVPRPPHWGGFRCIPSRIEFWRDMPFRLHERRVFFRAGTGWAIEMLYP</sequence>
<evidence type="ECO:0000256" key="3">
    <source>
        <dbReference type="ARBA" id="ARBA00022643"/>
    </source>
</evidence>
<dbReference type="OrthoDB" id="9780392at2"/>
<comment type="similarity">
    <text evidence="1 6">Belongs to the pyridoxamine 5'-phosphate oxidase family.</text>
</comment>
<feature type="binding site" evidence="6 7">
    <location>
        <position position="65"/>
    </location>
    <ligand>
        <name>FMN</name>
        <dbReference type="ChEBI" id="CHEBI:58210"/>
    </ligand>
</feature>
<dbReference type="Gene3D" id="2.30.110.10">
    <property type="entry name" value="Electron Transport, Fmn-binding Protein, Chain A"/>
    <property type="match status" value="1"/>
</dbReference>
<feature type="binding site" evidence="6">
    <location>
        <position position="110"/>
    </location>
    <ligand>
        <name>substrate</name>
    </ligand>
</feature>
<evidence type="ECO:0000256" key="6">
    <source>
        <dbReference type="HAMAP-Rule" id="MF_01629"/>
    </source>
</evidence>
<dbReference type="GO" id="GO:0010181">
    <property type="term" value="F:FMN binding"/>
    <property type="evidence" value="ECO:0007669"/>
    <property type="project" value="UniProtKB-UniRule"/>
</dbReference>
<protein>
    <recommendedName>
        <fullName evidence="6">Pyridoxine/pyridoxamine 5'-phosphate oxidase</fullName>
        <ecNumber evidence="6">1.4.3.5</ecNumber>
    </recommendedName>
    <alternativeName>
        <fullName evidence="6">PNP/PMP oxidase</fullName>
        <shortName evidence="6">PNPOx</shortName>
    </alternativeName>
    <alternativeName>
        <fullName evidence="6">Pyridoxal 5'-phosphate synthase</fullName>
    </alternativeName>
</protein>
<dbReference type="EC" id="1.4.3.5" evidence="6"/>
<comment type="pathway">
    <text evidence="6">Cofactor metabolism; pyridoxal 5'-phosphate salvage; pyridoxal 5'-phosphate from pyridoxamine 5'-phosphate: step 1/1.</text>
</comment>
<feature type="binding site" evidence="6 7">
    <location>
        <position position="88"/>
    </location>
    <ligand>
        <name>FMN</name>
        <dbReference type="ChEBI" id="CHEBI:58210"/>
    </ligand>
</feature>
<dbReference type="SUPFAM" id="SSF50475">
    <property type="entry name" value="FMN-binding split barrel"/>
    <property type="match status" value="1"/>
</dbReference>
<comment type="pathway">
    <text evidence="6">Cofactor metabolism; pyridoxal 5'-phosphate salvage; pyridoxal 5'-phosphate from pyridoxine 5'-phosphate: step 1/1.</text>
</comment>
<keyword evidence="11" id="KW-1185">Reference proteome</keyword>
<dbReference type="InterPro" id="IPR000659">
    <property type="entry name" value="Pyridox_Oxase"/>
</dbReference>
<dbReference type="InterPro" id="IPR019740">
    <property type="entry name" value="Pyridox_Oxase_CS"/>
</dbReference>
<keyword evidence="4 6" id="KW-0560">Oxidoreductase</keyword>
<accession>A0A2W7IAX6</accession>
<dbReference type="PANTHER" id="PTHR10851:SF0">
    <property type="entry name" value="PYRIDOXINE-5'-PHOSPHATE OXIDASE"/>
    <property type="match status" value="1"/>
</dbReference>
<evidence type="ECO:0000259" key="8">
    <source>
        <dbReference type="Pfam" id="PF01243"/>
    </source>
</evidence>
<comment type="catalytic activity">
    <reaction evidence="6">
        <text>pyridoxine 5'-phosphate + O2 = pyridoxal 5'-phosphate + H2O2</text>
        <dbReference type="Rhea" id="RHEA:15149"/>
        <dbReference type="ChEBI" id="CHEBI:15379"/>
        <dbReference type="ChEBI" id="CHEBI:16240"/>
        <dbReference type="ChEBI" id="CHEBI:58589"/>
        <dbReference type="ChEBI" id="CHEBI:597326"/>
        <dbReference type="EC" id="1.4.3.5"/>
    </reaction>
</comment>
<reference evidence="10 11" key="1">
    <citation type="submission" date="2018-06" db="EMBL/GenBank/DDBJ databases">
        <title>Genomic Encyclopedia of Archaeal and Bacterial Type Strains, Phase II (KMG-II): from individual species to whole genera.</title>
        <authorList>
            <person name="Goeker M."/>
        </authorList>
    </citation>
    <scope>NUCLEOTIDE SEQUENCE [LARGE SCALE GENOMIC DNA]</scope>
    <source>
        <strain evidence="10 11">DSM 24525</strain>
    </source>
</reference>
<dbReference type="PROSITE" id="PS01064">
    <property type="entry name" value="PYRIDOX_OXIDASE"/>
    <property type="match status" value="1"/>
</dbReference>
<dbReference type="Pfam" id="PF10590">
    <property type="entry name" value="PNP_phzG_C"/>
    <property type="match status" value="1"/>
</dbReference>
<organism evidence="10 11">
    <name type="scientific">Humitalea rosea</name>
    <dbReference type="NCBI Taxonomy" id="990373"/>
    <lineage>
        <taxon>Bacteria</taxon>
        <taxon>Pseudomonadati</taxon>
        <taxon>Pseudomonadota</taxon>
        <taxon>Alphaproteobacteria</taxon>
        <taxon>Acetobacterales</taxon>
        <taxon>Roseomonadaceae</taxon>
        <taxon>Humitalea</taxon>
    </lineage>
</organism>
<dbReference type="InterPro" id="IPR019576">
    <property type="entry name" value="Pyridoxamine_oxidase_dimer_C"/>
</dbReference>
<feature type="domain" description="Pyridoxamine 5'-phosphate oxidase N-terminal" evidence="8">
    <location>
        <begin position="17"/>
        <end position="137"/>
    </location>
</feature>
<gene>
    <name evidence="6" type="primary">pdxH</name>
    <name evidence="10" type="ORF">C8P66_11821</name>
</gene>
<evidence type="ECO:0000256" key="7">
    <source>
        <dbReference type="PIRSR" id="PIRSR000190-2"/>
    </source>
</evidence>
<dbReference type="Pfam" id="PF01243">
    <property type="entry name" value="PNPOx_N"/>
    <property type="match status" value="1"/>
</dbReference>
<comment type="caution">
    <text evidence="10">The sequence shown here is derived from an EMBL/GenBank/DDBJ whole genome shotgun (WGS) entry which is preliminary data.</text>
</comment>
<dbReference type="EMBL" id="QKYU01000018">
    <property type="protein sequence ID" value="PZW42235.1"/>
    <property type="molecule type" value="Genomic_DNA"/>
</dbReference>
<feature type="binding site" evidence="6">
    <location>
        <begin position="59"/>
        <end position="60"/>
    </location>
    <ligand>
        <name>FMN</name>
        <dbReference type="ChEBI" id="CHEBI:58210"/>
    </ligand>
</feature>
<feature type="domain" description="Pyridoxine 5'-phosphate oxidase dimerisation C-terminal" evidence="9">
    <location>
        <begin position="155"/>
        <end position="195"/>
    </location>
</feature>
<feature type="binding site" evidence="6">
    <location>
        <position position="106"/>
    </location>
    <ligand>
        <name>substrate</name>
    </ligand>
</feature>
<keyword evidence="3 6" id="KW-0288">FMN</keyword>
<feature type="binding site" evidence="6">
    <location>
        <position position="49"/>
    </location>
    <ligand>
        <name>substrate</name>
    </ligand>
</feature>
<comment type="caution">
    <text evidence="6">Lacks conserved residue(s) required for the propagation of feature annotation.</text>
</comment>
<dbReference type="InterPro" id="IPR012349">
    <property type="entry name" value="Split_barrel_FMN-bd"/>
</dbReference>
<dbReference type="NCBIfam" id="TIGR00558">
    <property type="entry name" value="pdxH"/>
    <property type="match status" value="1"/>
</dbReference>
<proteinExistence type="inferred from homology"/>
<dbReference type="PANTHER" id="PTHR10851">
    <property type="entry name" value="PYRIDOXINE-5-PHOSPHATE OXIDASE"/>
    <property type="match status" value="1"/>
</dbReference>
<dbReference type="InterPro" id="IPR011576">
    <property type="entry name" value="Pyridox_Oxase_N"/>
</dbReference>
<dbReference type="PIRSF" id="PIRSF000190">
    <property type="entry name" value="Pyd_amn-ph_oxd"/>
    <property type="match status" value="1"/>
</dbReference>
<feature type="binding site" evidence="6 7">
    <location>
        <position position="178"/>
    </location>
    <ligand>
        <name>FMN</name>
        <dbReference type="ChEBI" id="CHEBI:58210"/>
    </ligand>
</feature>
<feature type="binding site" evidence="6 7">
    <location>
        <position position="66"/>
    </location>
    <ligand>
        <name>FMN</name>
        <dbReference type="ChEBI" id="CHEBI:58210"/>
    </ligand>
</feature>
<dbReference type="AlphaFoldDB" id="A0A2W7IAX6"/>
<keyword evidence="5 6" id="KW-0664">Pyridoxine biosynthesis</keyword>
<feature type="binding site" evidence="6 7">
    <location>
        <begin position="44"/>
        <end position="49"/>
    </location>
    <ligand>
        <name>FMN</name>
        <dbReference type="ChEBI" id="CHEBI:58210"/>
    </ligand>
</feature>
<feature type="binding site" evidence="6">
    <location>
        <begin position="174"/>
        <end position="176"/>
    </location>
    <ligand>
        <name>substrate</name>
    </ligand>
</feature>
<dbReference type="UniPathway" id="UPA01068">
    <property type="reaction ID" value="UER00304"/>
</dbReference>
<dbReference type="HAMAP" id="MF_01629">
    <property type="entry name" value="PdxH"/>
    <property type="match status" value="1"/>
</dbReference>
<dbReference type="GO" id="GO:0008615">
    <property type="term" value="P:pyridoxine biosynthetic process"/>
    <property type="evidence" value="ECO:0007669"/>
    <property type="project" value="UniProtKB-UniRule"/>
</dbReference>
<evidence type="ECO:0000313" key="10">
    <source>
        <dbReference type="EMBL" id="PZW42235.1"/>
    </source>
</evidence>
<dbReference type="GO" id="GO:0004733">
    <property type="term" value="F:pyridoxamine phosphate oxidase activity"/>
    <property type="evidence" value="ECO:0007669"/>
    <property type="project" value="UniProtKB-UniRule"/>
</dbReference>
<name>A0A2W7IAX6_9PROT</name>
<dbReference type="RefSeq" id="WP_111399198.1">
    <property type="nucleotide sequence ID" value="NZ_QKYU01000018.1"/>
</dbReference>
<comment type="catalytic activity">
    <reaction evidence="6">
        <text>pyridoxamine 5'-phosphate + O2 + H2O = pyridoxal 5'-phosphate + H2O2 + NH4(+)</text>
        <dbReference type="Rhea" id="RHEA:15817"/>
        <dbReference type="ChEBI" id="CHEBI:15377"/>
        <dbReference type="ChEBI" id="CHEBI:15379"/>
        <dbReference type="ChEBI" id="CHEBI:16240"/>
        <dbReference type="ChEBI" id="CHEBI:28938"/>
        <dbReference type="ChEBI" id="CHEBI:58451"/>
        <dbReference type="ChEBI" id="CHEBI:597326"/>
        <dbReference type="EC" id="1.4.3.5"/>
    </reaction>
</comment>
<evidence type="ECO:0000313" key="11">
    <source>
        <dbReference type="Proteomes" id="UP000249688"/>
    </source>
</evidence>
<evidence type="ECO:0000256" key="4">
    <source>
        <dbReference type="ARBA" id="ARBA00023002"/>
    </source>
</evidence>